<protein>
    <recommendedName>
        <fullName evidence="2">Nephrocystin 3-like N-terminal domain-containing protein</fullName>
    </recommendedName>
</protein>
<feature type="domain" description="Nephrocystin 3-like N-terminal" evidence="2">
    <location>
        <begin position="267"/>
        <end position="418"/>
    </location>
</feature>
<keyword evidence="4" id="KW-1185">Reference proteome</keyword>
<proteinExistence type="predicted"/>
<dbReference type="EMBL" id="LZNA01000007">
    <property type="protein sequence ID" value="OBX84243.1"/>
    <property type="molecule type" value="Genomic_DNA"/>
</dbReference>
<organism evidence="3 4">
    <name type="scientific">Faucicola atlantae</name>
    <dbReference type="NCBI Taxonomy" id="34059"/>
    <lineage>
        <taxon>Bacteria</taxon>
        <taxon>Pseudomonadati</taxon>
        <taxon>Pseudomonadota</taxon>
        <taxon>Gammaproteobacteria</taxon>
        <taxon>Moraxellales</taxon>
        <taxon>Moraxellaceae</taxon>
        <taxon>Faucicola</taxon>
    </lineage>
</organism>
<dbReference type="InterPro" id="IPR027417">
    <property type="entry name" value="P-loop_NTPase"/>
</dbReference>
<dbReference type="Gene3D" id="3.40.50.300">
    <property type="entry name" value="P-loop containing nucleotide triphosphate hydrolases"/>
    <property type="match status" value="1"/>
</dbReference>
<name>A0A1B8QKW7_9GAMM</name>
<comment type="caution">
    <text evidence="3">The sequence shown here is derived from an EMBL/GenBank/DDBJ whole genome shotgun (WGS) entry which is preliminary data.</text>
</comment>
<dbReference type="Pfam" id="PF24883">
    <property type="entry name" value="NPHP3_N"/>
    <property type="match status" value="1"/>
</dbReference>
<dbReference type="Proteomes" id="UP000092616">
    <property type="component" value="Unassembled WGS sequence"/>
</dbReference>
<reference evidence="3 4" key="1">
    <citation type="submission" date="2016-06" db="EMBL/GenBank/DDBJ databases">
        <title>Draft genome of Moraxella atlantae CCUG 59586.</title>
        <authorList>
            <person name="Salva-Serra F."/>
            <person name="Engstrom-Jakobsson H."/>
            <person name="Thorell K."/>
            <person name="Gonzales-Siles L."/>
            <person name="Karlsson R."/>
            <person name="Boulund F."/>
            <person name="Engstrand L."/>
            <person name="Kristiansson E."/>
            <person name="Moore E."/>
        </authorList>
    </citation>
    <scope>NUCLEOTIDE SEQUENCE [LARGE SCALE GENOMIC DNA]</scope>
    <source>
        <strain evidence="3 4">CCUG 59586</strain>
    </source>
</reference>
<evidence type="ECO:0000313" key="3">
    <source>
        <dbReference type="EMBL" id="OBX84243.1"/>
    </source>
</evidence>
<dbReference type="RefSeq" id="WP_067334455.1">
    <property type="nucleotide sequence ID" value="NZ_LZNA01000007.1"/>
</dbReference>
<accession>A0A1B8QKW7</accession>
<dbReference type="InterPro" id="IPR056884">
    <property type="entry name" value="NPHP3-like_N"/>
</dbReference>
<evidence type="ECO:0000256" key="1">
    <source>
        <dbReference type="ARBA" id="ARBA00022737"/>
    </source>
</evidence>
<evidence type="ECO:0000313" key="4">
    <source>
        <dbReference type="Proteomes" id="UP000092616"/>
    </source>
</evidence>
<sequence length="2107" mass="245299">MLTNNNSVAYSRAGDKFHYRWAARRCLNLISFDTDLIYVTIEGSTEPTSGGEDVIDFAEYRVKKNSKKTVDYFQLKHSTLRNDKNFTLSDLKDAFVGFSQRFKTLQQSSDFEDFSFQIITNRVISPNFKKNISELANSGLTQKTFYETIQNYTGLFDIDLQDFCSKIVLWDKESNYDGQKFNIRRELAELSAIQDLPSAEIRLVDKVWQKIEPHHSRQITKNDILEVFDVTDINDFFPVPPNFETLTTDYVDRSQQSEIINEICCQSNPIVIKAAGGLGKSTLSSHMSKLFEAINTHNVVVAYDCFGNGRYRQPSEKRHSLKNMVVQVINELAVKDLCLQIIPTRNEPDDQWIKTFLNRLKDVCEKLSAIDKQALLIIVFDAADNAMMAAKEYGESCFANLLLRESTPDNCRLVFTTRPERLYLLDPPYNVKQLELVGFTTEETLANLKCFYDEVTPLQAEEFNRLTGCNPRVQANALSTYSQYQSVRDFLLSFSTNLTVESLIRNNLDRLKDRYPEEFRKNIDDICRSLANLPPFIPLNVIAKIAKVSESEVASFIADLGRPLWLTDNAVQFRDEPTEKWFQDNYSGTTEQISSYVDIVRTISPVTAYLAEALPILLLKAERFDELVELAISDEFLPNLSQYDNSLIKSARLQYAFKAALKQRKYFETAKIALVAGEEIASNERQLQLIKNNIDLAYRYLSEDRLKELAYRKVLTGKWQGSELIYTASILSYLPNNKGEALNYFRSSEHWLSRYFEKRKKLKQSDDYYLDRQLENEDIFELHSAIFNLLGYEKFIDSACRWSPIDLRYSIFSQQISKLIEVSDFQTIGQIANYGQKEPTLILAISDELFKVGKFIDSTYIHSCLNSITNSTSKLETPIEHSFLNRAYSCQIFLSFAESCIKAQCSLDKVKTLLDYYYFLPNIYLISEEPHHYDTVFDYLRFLAIQIYINGDTTQDFDKYLKLCESRQDDKSEKDLETATVLVKVLYPIFELRLKAIVSGLRQIDQTSLTMFKSNYFTSDYYGRNRLKSFVINRAKFETVLFSKSSALIETFYDSMLGQKSDIKYDDKFIFIKASYLHNELFKFAELMEKELIDSLEAFDEEVTAESYSEDYLKLCRATLNFSPDDAQVFFDKALSNTLKFSDETIARWNALTDIAKRSTENKIADPEIAHRYIRCAEFVGNSVSREKHWDRNEAISTCFYLSPNTAFANFNRWKERNVGNNNKQISSIAESALNFGEIAPEILWAALSTFKWEYGFRSFFEKCIRKVDRKYKQQIMLDYYIQNLRQKGITGSIWKDIESIANELSLQNNELSYVELLSRTYDKASSEDVILVDKKDAENNSQAIQAKWEEIYGEFDLLTENGFNKAFSLFENRRKSRTIDDFWKGCFLKIELRHSYSFLNIIINSELLDYYDLRQAFESIPEAWKKRPAIIARWDELVTKITSRFPLNFTRTLAYEPSFIKPFLRTETSLQAIKDGIEIGFSHNPNLEDAYSLFQFVSCNVHRLSVEEAKQLTEFAISRFEEVIPIEYADGLWENSSQIPTNNTQALIQFIFANLASPFAEERWRAVHAVIQLYKLNCHSEINYIISLISTGVDDIYLPKDYKFYNLHAKLYLLLALTRASVKDVEIIIEHINLFFELATNPANGVLVQFYARQIALNIENNKPGSYQTDKIVDLENIFKSNFDLVNDSPYSYHTNSEWYKPFETKNLPEFHFAYDMNEYWFKPLGRVFGLHSSEVQNIAKDILFNKWHYEVNEPWSQDARNGVWRRLDSYPNEYSMTGRHGSYPDIDTYSFYLSYHLLLAVASELLVNLPIVQYEYDEKSSFLVWLDRHLLSYNGIKLLADFRDFQPLETRDWVFKKADDDWKNSLTDADFIDNLIIQENNKFWINAIGKWEQAFNDRVEQFYYSAVIISKEYSQSFLNTLENCQDFDGPCDIRNFCQSVMDFDDDEFSFEDNPFQAIELLTQTEQYSDLQKKDPFAGHIEFNTYSLSVLISELLAKSGTVLKLDEKTWLYNNDVFLKNYYWGEFVTGDRNEHYPNGSIARLSLEILLLICNLMNVEIAMQVTINRSDCAKYDKSRKYEYEPVRKTFILSADGRLRSTTKCYRLR</sequence>
<evidence type="ECO:0000259" key="2">
    <source>
        <dbReference type="Pfam" id="PF24883"/>
    </source>
</evidence>
<dbReference type="SUPFAM" id="SSF52540">
    <property type="entry name" value="P-loop containing nucleoside triphosphate hydrolases"/>
    <property type="match status" value="1"/>
</dbReference>
<keyword evidence="1" id="KW-0677">Repeat</keyword>
<gene>
    <name evidence="3" type="ORF">A9306_03650</name>
</gene>